<evidence type="ECO:0000313" key="5">
    <source>
        <dbReference type="EMBL" id="MBA2889777.1"/>
    </source>
</evidence>
<dbReference type="Gene3D" id="1.10.10.60">
    <property type="entry name" value="Homeodomain-like"/>
    <property type="match status" value="2"/>
</dbReference>
<dbReference type="GO" id="GO:0043565">
    <property type="term" value="F:sequence-specific DNA binding"/>
    <property type="evidence" value="ECO:0007669"/>
    <property type="project" value="InterPro"/>
</dbReference>
<keyword evidence="6" id="KW-1185">Reference proteome</keyword>
<dbReference type="Pfam" id="PF02311">
    <property type="entry name" value="AraC_binding"/>
    <property type="match status" value="1"/>
</dbReference>
<dbReference type="InterPro" id="IPR018060">
    <property type="entry name" value="HTH_AraC"/>
</dbReference>
<sequence length="264" mass="28916">MYHHWSRYLTPDPLHLDLGLACLGVGHQEGRLPVVGPRVLPHHVAVLVTAGSGWFGQVPVEAPAVLWLTPGVAHHYGPHEEWTEWFVDFAGPAAAAYAELGFIGTGVQALETADPVAHEIGRIARVCREEGPYAQVEASSLVHGVLMAIRRSRTAEHADPLLQALARDACLPIPVTEHARRLGVPLSELRHIVKRLTGASPKDYLLAIRLNRAKDLLATSDLPVAAVARRAGYDDPAYFTRIFTRRVGMPPSEFRAQQYRGHTA</sequence>
<evidence type="ECO:0000259" key="4">
    <source>
        <dbReference type="PROSITE" id="PS01124"/>
    </source>
</evidence>
<evidence type="ECO:0000256" key="2">
    <source>
        <dbReference type="ARBA" id="ARBA00023125"/>
    </source>
</evidence>
<keyword evidence="2 5" id="KW-0238">DNA-binding</keyword>
<organism evidence="5 6">
    <name type="scientific">Nonomuraea soli</name>
    <dbReference type="NCBI Taxonomy" id="1032476"/>
    <lineage>
        <taxon>Bacteria</taxon>
        <taxon>Bacillati</taxon>
        <taxon>Actinomycetota</taxon>
        <taxon>Actinomycetes</taxon>
        <taxon>Streptosporangiales</taxon>
        <taxon>Streptosporangiaceae</taxon>
        <taxon>Nonomuraea</taxon>
    </lineage>
</organism>
<dbReference type="PRINTS" id="PR00032">
    <property type="entry name" value="HTHARAC"/>
</dbReference>
<dbReference type="InterPro" id="IPR018062">
    <property type="entry name" value="HTH_AraC-typ_CS"/>
</dbReference>
<dbReference type="PANTHER" id="PTHR43280:SF2">
    <property type="entry name" value="HTH-TYPE TRANSCRIPTIONAL REGULATOR EXSA"/>
    <property type="match status" value="1"/>
</dbReference>
<dbReference type="InterPro" id="IPR009057">
    <property type="entry name" value="Homeodomain-like_sf"/>
</dbReference>
<keyword evidence="3" id="KW-0804">Transcription</keyword>
<evidence type="ECO:0000313" key="6">
    <source>
        <dbReference type="Proteomes" id="UP000530928"/>
    </source>
</evidence>
<dbReference type="SUPFAM" id="SSF51215">
    <property type="entry name" value="Regulatory protein AraC"/>
    <property type="match status" value="1"/>
</dbReference>
<dbReference type="Pfam" id="PF12833">
    <property type="entry name" value="HTH_18"/>
    <property type="match status" value="1"/>
</dbReference>
<dbReference type="SUPFAM" id="SSF46689">
    <property type="entry name" value="Homeodomain-like"/>
    <property type="match status" value="1"/>
</dbReference>
<dbReference type="InterPro" id="IPR003313">
    <property type="entry name" value="AraC-bd"/>
</dbReference>
<comment type="caution">
    <text evidence="5">The sequence shown here is derived from an EMBL/GenBank/DDBJ whole genome shotgun (WGS) entry which is preliminary data.</text>
</comment>
<dbReference type="PROSITE" id="PS00041">
    <property type="entry name" value="HTH_ARAC_FAMILY_1"/>
    <property type="match status" value="1"/>
</dbReference>
<keyword evidence="1" id="KW-0805">Transcription regulation</keyword>
<dbReference type="InterPro" id="IPR037923">
    <property type="entry name" value="HTH-like"/>
</dbReference>
<dbReference type="AlphaFoldDB" id="A0A7W0HNI7"/>
<dbReference type="RefSeq" id="WP_181608532.1">
    <property type="nucleotide sequence ID" value="NZ_BAABAM010000001.1"/>
</dbReference>
<dbReference type="PANTHER" id="PTHR43280">
    <property type="entry name" value="ARAC-FAMILY TRANSCRIPTIONAL REGULATOR"/>
    <property type="match status" value="1"/>
</dbReference>
<proteinExistence type="predicted"/>
<accession>A0A7W0HNI7</accession>
<gene>
    <name evidence="5" type="ORF">HNR30_001112</name>
</gene>
<dbReference type="PROSITE" id="PS01124">
    <property type="entry name" value="HTH_ARAC_FAMILY_2"/>
    <property type="match status" value="1"/>
</dbReference>
<dbReference type="SMART" id="SM00342">
    <property type="entry name" value="HTH_ARAC"/>
    <property type="match status" value="1"/>
</dbReference>
<dbReference type="Proteomes" id="UP000530928">
    <property type="component" value="Unassembled WGS sequence"/>
</dbReference>
<reference evidence="5 6" key="1">
    <citation type="submission" date="2020-07" db="EMBL/GenBank/DDBJ databases">
        <title>Genomic Encyclopedia of Type Strains, Phase IV (KMG-IV): sequencing the most valuable type-strain genomes for metagenomic binning, comparative biology and taxonomic classification.</title>
        <authorList>
            <person name="Goeker M."/>
        </authorList>
    </citation>
    <scope>NUCLEOTIDE SEQUENCE [LARGE SCALE GENOMIC DNA]</scope>
    <source>
        <strain evidence="5 6">DSM 45533</strain>
    </source>
</reference>
<dbReference type="InterPro" id="IPR020449">
    <property type="entry name" value="Tscrpt_reg_AraC-type_HTH"/>
</dbReference>
<dbReference type="EMBL" id="JACDUR010000001">
    <property type="protein sequence ID" value="MBA2889777.1"/>
    <property type="molecule type" value="Genomic_DNA"/>
</dbReference>
<evidence type="ECO:0000256" key="1">
    <source>
        <dbReference type="ARBA" id="ARBA00023015"/>
    </source>
</evidence>
<protein>
    <submittedName>
        <fullName evidence="5">AraC-like DNA-binding protein</fullName>
    </submittedName>
</protein>
<evidence type="ECO:0000256" key="3">
    <source>
        <dbReference type="ARBA" id="ARBA00023163"/>
    </source>
</evidence>
<feature type="domain" description="HTH araC/xylS-type" evidence="4">
    <location>
        <begin position="159"/>
        <end position="257"/>
    </location>
</feature>
<dbReference type="GO" id="GO:0003700">
    <property type="term" value="F:DNA-binding transcription factor activity"/>
    <property type="evidence" value="ECO:0007669"/>
    <property type="project" value="InterPro"/>
</dbReference>
<name>A0A7W0HNI7_9ACTN</name>